<dbReference type="KEGG" id="mpsc:MPSYJ_28770"/>
<organism evidence="1 2">
    <name type="scientific">Mycolicibacterium psychrotolerans</name>
    <dbReference type="NCBI Taxonomy" id="216929"/>
    <lineage>
        <taxon>Bacteria</taxon>
        <taxon>Bacillati</taxon>
        <taxon>Actinomycetota</taxon>
        <taxon>Actinomycetes</taxon>
        <taxon>Mycobacteriales</taxon>
        <taxon>Mycobacteriaceae</taxon>
        <taxon>Mycolicibacterium</taxon>
    </lineage>
</organism>
<evidence type="ECO:0000313" key="2">
    <source>
        <dbReference type="Proteomes" id="UP000466514"/>
    </source>
</evidence>
<keyword evidence="2" id="KW-1185">Reference proteome</keyword>
<evidence type="ECO:0008006" key="3">
    <source>
        <dbReference type="Google" id="ProtNLM"/>
    </source>
</evidence>
<proteinExistence type="predicted"/>
<sequence>MPENTVPKAPTGLKARGRQLWREIQAVYSFDDAPEKQILLEEACRTSDVIKRLQDTVDAAADLRVRGSQGQPVAMPEVAELRQFRALLTQLLKSLTLPDDEDAWTRSQLGKAGARARWGNR</sequence>
<dbReference type="AlphaFoldDB" id="A0A7I7MBF0"/>
<gene>
    <name evidence="1" type="ORF">MPSYJ_28770</name>
</gene>
<accession>A0A7I7MBF0</accession>
<dbReference type="Proteomes" id="UP000466514">
    <property type="component" value="Chromosome"/>
</dbReference>
<protein>
    <recommendedName>
        <fullName evidence="3">Terminase</fullName>
    </recommendedName>
</protein>
<reference evidence="1 2" key="1">
    <citation type="journal article" date="2019" name="Emerg. Microbes Infect.">
        <title>Comprehensive subspecies identification of 175 nontuberculous mycobacteria species based on 7547 genomic profiles.</title>
        <authorList>
            <person name="Matsumoto Y."/>
            <person name="Kinjo T."/>
            <person name="Motooka D."/>
            <person name="Nabeya D."/>
            <person name="Jung N."/>
            <person name="Uechi K."/>
            <person name="Horii T."/>
            <person name="Iida T."/>
            <person name="Fujita J."/>
            <person name="Nakamura S."/>
        </authorList>
    </citation>
    <scope>NUCLEOTIDE SEQUENCE [LARGE SCALE GENOMIC DNA]</scope>
    <source>
        <strain evidence="1 2">JCM 13323</strain>
    </source>
</reference>
<evidence type="ECO:0000313" key="1">
    <source>
        <dbReference type="EMBL" id="BBX69416.1"/>
    </source>
</evidence>
<dbReference type="RefSeq" id="WP_163722909.1">
    <property type="nucleotide sequence ID" value="NZ_AP022574.1"/>
</dbReference>
<name>A0A7I7MBF0_9MYCO</name>
<dbReference type="EMBL" id="AP022574">
    <property type="protein sequence ID" value="BBX69416.1"/>
    <property type="molecule type" value="Genomic_DNA"/>
</dbReference>